<accession>A0A934RUE5</accession>
<protein>
    <submittedName>
        <fullName evidence="9">RNA polymerase sigma factor</fullName>
    </submittedName>
</protein>
<evidence type="ECO:0000313" key="10">
    <source>
        <dbReference type="Proteomes" id="UP000617628"/>
    </source>
</evidence>
<keyword evidence="2" id="KW-0805">Transcription regulation</keyword>
<evidence type="ECO:0000256" key="4">
    <source>
        <dbReference type="ARBA" id="ARBA00023125"/>
    </source>
</evidence>
<dbReference type="InterPro" id="IPR013325">
    <property type="entry name" value="RNA_pol_sigma_r2"/>
</dbReference>
<organism evidence="9 10">
    <name type="scientific">Pelagicoccus mobilis</name>
    <dbReference type="NCBI Taxonomy" id="415221"/>
    <lineage>
        <taxon>Bacteria</taxon>
        <taxon>Pseudomonadati</taxon>
        <taxon>Verrucomicrobiota</taxon>
        <taxon>Opitutia</taxon>
        <taxon>Puniceicoccales</taxon>
        <taxon>Pelagicoccaceae</taxon>
        <taxon>Pelagicoccus</taxon>
    </lineage>
</organism>
<name>A0A934RUE5_9BACT</name>
<dbReference type="Gene3D" id="1.10.10.10">
    <property type="entry name" value="Winged helix-like DNA-binding domain superfamily/Winged helix DNA-binding domain"/>
    <property type="match status" value="1"/>
</dbReference>
<dbReference type="InterPro" id="IPR007630">
    <property type="entry name" value="RNA_pol_sigma70_r4"/>
</dbReference>
<keyword evidence="3" id="KW-0731">Sigma factor</keyword>
<dbReference type="NCBIfam" id="TIGR02937">
    <property type="entry name" value="sigma70-ECF"/>
    <property type="match status" value="1"/>
</dbReference>
<dbReference type="InterPro" id="IPR014284">
    <property type="entry name" value="RNA_pol_sigma-70_dom"/>
</dbReference>
<feature type="region of interest" description="Disordered" evidence="6">
    <location>
        <begin position="90"/>
        <end position="111"/>
    </location>
</feature>
<evidence type="ECO:0000256" key="1">
    <source>
        <dbReference type="ARBA" id="ARBA00010641"/>
    </source>
</evidence>
<proteinExistence type="inferred from homology"/>
<dbReference type="GO" id="GO:0016987">
    <property type="term" value="F:sigma factor activity"/>
    <property type="evidence" value="ECO:0007669"/>
    <property type="project" value="UniProtKB-KW"/>
</dbReference>
<comment type="similarity">
    <text evidence="1">Belongs to the sigma-70 factor family. ECF subfamily.</text>
</comment>
<evidence type="ECO:0000313" key="9">
    <source>
        <dbReference type="EMBL" id="MBK1875309.1"/>
    </source>
</evidence>
<dbReference type="InterPro" id="IPR039425">
    <property type="entry name" value="RNA_pol_sigma-70-like"/>
</dbReference>
<dbReference type="Proteomes" id="UP000617628">
    <property type="component" value="Unassembled WGS sequence"/>
</dbReference>
<gene>
    <name evidence="9" type="ORF">JIN87_00445</name>
</gene>
<dbReference type="InterPro" id="IPR013324">
    <property type="entry name" value="RNA_pol_sigma_r3/r4-like"/>
</dbReference>
<dbReference type="InterPro" id="IPR036388">
    <property type="entry name" value="WH-like_DNA-bd_sf"/>
</dbReference>
<evidence type="ECO:0000256" key="3">
    <source>
        <dbReference type="ARBA" id="ARBA00023082"/>
    </source>
</evidence>
<evidence type="ECO:0000256" key="5">
    <source>
        <dbReference type="ARBA" id="ARBA00023163"/>
    </source>
</evidence>
<dbReference type="CDD" id="cd06171">
    <property type="entry name" value="Sigma70_r4"/>
    <property type="match status" value="1"/>
</dbReference>
<sequence>MLTTDEELLDAFTEAQSDQAFEALVQRHLSIAFSTAYRVTQNSSLAEEVAQNVFIKLAHDTKSLKRKNSLGAWIHKVAFRLAIDANRSEQSRKKREQSSAELSENEQASRYDENWRKVEPVLDSALADLPEKDRTAVVLRFLENASYAEIGRSVGLNENAARMRVDRALGKLKRILQHKGIPTTAAALSAGLASSYAAPATSSSFATIALQTPASALQSINSVLMMKTKTMITAACVSIAACTTSGYLGFQYGEESANSERSDSYRYHEQTHVDEVPAQMTPAEPATVSTKRITTENLSAPSPDPAAEQSANSEFLRTFIKQMRELEQGTFRLEVFDSNGNITDTFATLYDLNETQRNSLTQSISEARESYYNLVKQNAVLNKEDDNSFSVSVSPFSGGADVYDALLERFQSNLGEAKFAEFLDVGDSELRSEFNEFGASQLEMDFKRTLDKDGKDRNGEPSKYRWDVKVRSKSDNGRSQNWHSQMGDTRFQKENDLAVWLWGNELDL</sequence>
<dbReference type="PANTHER" id="PTHR43133">
    <property type="entry name" value="RNA POLYMERASE ECF-TYPE SIGMA FACTO"/>
    <property type="match status" value="1"/>
</dbReference>
<dbReference type="Gene3D" id="1.10.1740.10">
    <property type="match status" value="1"/>
</dbReference>
<dbReference type="GO" id="GO:0003677">
    <property type="term" value="F:DNA binding"/>
    <property type="evidence" value="ECO:0007669"/>
    <property type="project" value="UniProtKB-KW"/>
</dbReference>
<dbReference type="PANTHER" id="PTHR43133:SF8">
    <property type="entry name" value="RNA POLYMERASE SIGMA FACTOR HI_1459-RELATED"/>
    <property type="match status" value="1"/>
</dbReference>
<comment type="caution">
    <text evidence="9">The sequence shown here is derived from an EMBL/GenBank/DDBJ whole genome shotgun (WGS) entry which is preliminary data.</text>
</comment>
<dbReference type="AlphaFoldDB" id="A0A934RUE5"/>
<dbReference type="EMBL" id="JAENIL010000001">
    <property type="protein sequence ID" value="MBK1875309.1"/>
    <property type="molecule type" value="Genomic_DNA"/>
</dbReference>
<dbReference type="Pfam" id="PF04545">
    <property type="entry name" value="Sigma70_r4"/>
    <property type="match status" value="1"/>
</dbReference>
<evidence type="ECO:0000256" key="6">
    <source>
        <dbReference type="SAM" id="MobiDB-lite"/>
    </source>
</evidence>
<evidence type="ECO:0000259" key="7">
    <source>
        <dbReference type="Pfam" id="PF04542"/>
    </source>
</evidence>
<feature type="domain" description="RNA polymerase sigma-70 region 2" evidence="7">
    <location>
        <begin position="24"/>
        <end position="90"/>
    </location>
</feature>
<reference evidence="9" key="1">
    <citation type="submission" date="2021-01" db="EMBL/GenBank/DDBJ databases">
        <title>Modified the classification status of verrucomicrobia.</title>
        <authorList>
            <person name="Feng X."/>
        </authorList>
    </citation>
    <scope>NUCLEOTIDE SEQUENCE</scope>
    <source>
        <strain evidence="9">KCTC 13126</strain>
    </source>
</reference>
<evidence type="ECO:0000259" key="8">
    <source>
        <dbReference type="Pfam" id="PF04545"/>
    </source>
</evidence>
<dbReference type="SUPFAM" id="SSF88659">
    <property type="entry name" value="Sigma3 and sigma4 domains of RNA polymerase sigma factors"/>
    <property type="match status" value="1"/>
</dbReference>
<keyword evidence="4" id="KW-0238">DNA-binding</keyword>
<keyword evidence="5" id="KW-0804">Transcription</keyword>
<evidence type="ECO:0000256" key="2">
    <source>
        <dbReference type="ARBA" id="ARBA00023015"/>
    </source>
</evidence>
<dbReference type="RefSeq" id="WP_200353524.1">
    <property type="nucleotide sequence ID" value="NZ_JAENIL010000001.1"/>
</dbReference>
<dbReference type="SUPFAM" id="SSF88946">
    <property type="entry name" value="Sigma2 domain of RNA polymerase sigma factors"/>
    <property type="match status" value="1"/>
</dbReference>
<dbReference type="GO" id="GO:0006352">
    <property type="term" value="P:DNA-templated transcription initiation"/>
    <property type="evidence" value="ECO:0007669"/>
    <property type="project" value="InterPro"/>
</dbReference>
<keyword evidence="10" id="KW-1185">Reference proteome</keyword>
<dbReference type="InterPro" id="IPR007627">
    <property type="entry name" value="RNA_pol_sigma70_r2"/>
</dbReference>
<feature type="domain" description="RNA polymerase sigma-70 region 4" evidence="8">
    <location>
        <begin position="125"/>
        <end position="173"/>
    </location>
</feature>
<dbReference type="Pfam" id="PF04542">
    <property type="entry name" value="Sigma70_r2"/>
    <property type="match status" value="1"/>
</dbReference>